<dbReference type="Gene3D" id="1.10.20.10">
    <property type="entry name" value="Histone, subunit A"/>
    <property type="match status" value="1"/>
</dbReference>
<evidence type="ECO:0000256" key="5">
    <source>
        <dbReference type="ARBA" id="ARBA00023163"/>
    </source>
</evidence>
<feature type="region of interest" description="Disordered" evidence="7">
    <location>
        <begin position="218"/>
        <end position="293"/>
    </location>
</feature>
<feature type="compositionally biased region" description="Low complexity" evidence="7">
    <location>
        <begin position="269"/>
        <end position="285"/>
    </location>
</feature>
<dbReference type="EMBL" id="JAODUO010000596">
    <property type="protein sequence ID" value="KAK2177452.1"/>
    <property type="molecule type" value="Genomic_DNA"/>
</dbReference>
<dbReference type="PANTHER" id="PTHR46469">
    <property type="entry name" value="TRANSCRIPTION INITIATION FACTOR TFIID SUBUNIT 8"/>
    <property type="match status" value="1"/>
</dbReference>
<keyword evidence="6" id="KW-0539">Nucleus</keyword>
<evidence type="ECO:0000313" key="10">
    <source>
        <dbReference type="Proteomes" id="UP001209878"/>
    </source>
</evidence>
<evidence type="ECO:0000256" key="2">
    <source>
        <dbReference type="ARBA" id="ARBA00008767"/>
    </source>
</evidence>
<evidence type="ECO:0000256" key="4">
    <source>
        <dbReference type="ARBA" id="ARBA00023015"/>
    </source>
</evidence>
<dbReference type="InterPro" id="IPR019473">
    <property type="entry name" value="TFIID_su8_C"/>
</dbReference>
<proteinExistence type="inferred from homology"/>
<comment type="similarity">
    <text evidence="2">Belongs to the TAF8 family.</text>
</comment>
<keyword evidence="4" id="KW-0805">Transcription regulation</keyword>
<evidence type="ECO:0000256" key="3">
    <source>
        <dbReference type="ARBA" id="ARBA00017307"/>
    </source>
</evidence>
<dbReference type="CDD" id="cd22918">
    <property type="entry name" value="HFD_TAF8"/>
    <property type="match status" value="1"/>
</dbReference>
<protein>
    <recommendedName>
        <fullName evidence="3">Transcription initiation factor TFIID subunit 8</fullName>
    </recommendedName>
</protein>
<evidence type="ECO:0000259" key="8">
    <source>
        <dbReference type="SMART" id="SM00576"/>
    </source>
</evidence>
<dbReference type="InterPro" id="IPR037818">
    <property type="entry name" value="TAF8"/>
</dbReference>
<keyword evidence="5" id="KW-0804">Transcription</keyword>
<organism evidence="9 10">
    <name type="scientific">Ridgeia piscesae</name>
    <name type="common">Tubeworm</name>
    <dbReference type="NCBI Taxonomy" id="27915"/>
    <lineage>
        <taxon>Eukaryota</taxon>
        <taxon>Metazoa</taxon>
        <taxon>Spiralia</taxon>
        <taxon>Lophotrochozoa</taxon>
        <taxon>Annelida</taxon>
        <taxon>Polychaeta</taxon>
        <taxon>Sedentaria</taxon>
        <taxon>Canalipalpata</taxon>
        <taxon>Sabellida</taxon>
        <taxon>Siboglinidae</taxon>
        <taxon>Ridgeia</taxon>
    </lineage>
</organism>
<evidence type="ECO:0000256" key="6">
    <source>
        <dbReference type="ARBA" id="ARBA00023242"/>
    </source>
</evidence>
<dbReference type="PANTHER" id="PTHR46469:SF1">
    <property type="entry name" value="TRANSCRIPTION INITIATION FACTOR TFIID SUBUNIT 8"/>
    <property type="match status" value="1"/>
</dbReference>
<dbReference type="AlphaFoldDB" id="A0AAD9KUA0"/>
<evidence type="ECO:0000313" key="9">
    <source>
        <dbReference type="EMBL" id="KAK2177452.1"/>
    </source>
</evidence>
<reference evidence="9" key="1">
    <citation type="journal article" date="2023" name="Mol. Biol. Evol.">
        <title>Third-Generation Sequencing Reveals the Adaptive Role of the Epigenome in Three Deep-Sea Polychaetes.</title>
        <authorList>
            <person name="Perez M."/>
            <person name="Aroh O."/>
            <person name="Sun Y."/>
            <person name="Lan Y."/>
            <person name="Juniper S.K."/>
            <person name="Young C.R."/>
            <person name="Angers B."/>
            <person name="Qian P.Y."/>
        </authorList>
    </citation>
    <scope>NUCLEOTIDE SEQUENCE</scope>
    <source>
        <strain evidence="9">R07B-5</strain>
    </source>
</reference>
<comment type="subcellular location">
    <subcellularLocation>
        <location evidence="1">Nucleus</location>
    </subcellularLocation>
</comment>
<evidence type="ECO:0000256" key="7">
    <source>
        <dbReference type="SAM" id="MobiDB-lite"/>
    </source>
</evidence>
<gene>
    <name evidence="9" type="ORF">NP493_597g00041</name>
</gene>
<dbReference type="SMART" id="SM00576">
    <property type="entry name" value="BTP"/>
    <property type="match status" value="1"/>
</dbReference>
<name>A0AAD9KUA0_RIDPI</name>
<dbReference type="CDD" id="cd08049">
    <property type="entry name" value="TAF8"/>
    <property type="match status" value="1"/>
</dbReference>
<dbReference type="GO" id="GO:0006367">
    <property type="term" value="P:transcription initiation at RNA polymerase II promoter"/>
    <property type="evidence" value="ECO:0007669"/>
    <property type="project" value="TreeGrafter"/>
</dbReference>
<dbReference type="Pfam" id="PF10406">
    <property type="entry name" value="TAF8_C"/>
    <property type="match status" value="1"/>
</dbReference>
<dbReference type="GO" id="GO:0046982">
    <property type="term" value="F:protein heterodimerization activity"/>
    <property type="evidence" value="ECO:0007669"/>
    <property type="project" value="InterPro"/>
</dbReference>
<dbReference type="InterPro" id="IPR006565">
    <property type="entry name" value="BTP"/>
</dbReference>
<accession>A0AAD9KUA0</accession>
<evidence type="ECO:0000256" key="1">
    <source>
        <dbReference type="ARBA" id="ARBA00004123"/>
    </source>
</evidence>
<dbReference type="Pfam" id="PF07524">
    <property type="entry name" value="Bromo_TP"/>
    <property type="match status" value="1"/>
</dbReference>
<keyword evidence="10" id="KW-1185">Reference proteome</keyword>
<comment type="caution">
    <text evidence="9">The sequence shown here is derived from an EMBL/GenBank/DDBJ whole genome shotgun (WGS) entry which is preliminary data.</text>
</comment>
<dbReference type="Proteomes" id="UP001209878">
    <property type="component" value="Unassembled WGS sequence"/>
</dbReference>
<dbReference type="InterPro" id="IPR009072">
    <property type="entry name" value="Histone-fold"/>
</dbReference>
<feature type="compositionally biased region" description="Low complexity" evidence="7">
    <location>
        <begin position="233"/>
        <end position="244"/>
    </location>
</feature>
<sequence>MATSSDTSNPHFARRKALKVAVTHLCVEAGFTNADESPLETLIEMLQSYLSELGRSAQAFCELSCRTTPLMSDVVMACVEMGVDVKSLPTYARRANKSVFLPPAQSAPTAHPRSLQVGLRKQHPTHIPDYLPPFPDPHTYIQTPTHKKAMSEYQLVREKAATQKRDVELALTKFVAKTGETECLFQDDPYAFPLIANCPKPVAYRSVLLPKDQELELYTEEDTTSKELETPTAAQRAEADSAAAQKPESAGNSQDATTPQKPPVPPDPAVAAAAANTAGDVVNADSQIDNPYLRSIQMPRLKGGGKKYKWA</sequence>
<feature type="domain" description="Bromodomain associated" evidence="8">
    <location>
        <begin position="11"/>
        <end position="87"/>
    </location>
</feature>
<dbReference type="GO" id="GO:0005669">
    <property type="term" value="C:transcription factor TFIID complex"/>
    <property type="evidence" value="ECO:0007669"/>
    <property type="project" value="InterPro"/>
</dbReference>